<reference evidence="8" key="1">
    <citation type="submission" date="2021-01" db="EMBL/GenBank/DDBJ databases">
        <authorList>
            <person name="Bezrukov I."/>
        </authorList>
    </citation>
    <scope>NUCLEOTIDE SEQUENCE</scope>
</reference>
<evidence type="ECO:0000256" key="5">
    <source>
        <dbReference type="SAM" id="MobiDB-lite"/>
    </source>
</evidence>
<feature type="domain" description="SWIM-type" evidence="7">
    <location>
        <begin position="532"/>
        <end position="573"/>
    </location>
</feature>
<feature type="region of interest" description="Disordered" evidence="5">
    <location>
        <begin position="616"/>
        <end position="656"/>
    </location>
</feature>
<evidence type="ECO:0000259" key="6">
    <source>
        <dbReference type="PROSITE" id="PS50158"/>
    </source>
</evidence>
<dbReference type="InterPro" id="IPR007527">
    <property type="entry name" value="Znf_SWIM"/>
</dbReference>
<evidence type="ECO:0000256" key="1">
    <source>
        <dbReference type="ARBA" id="ARBA00022723"/>
    </source>
</evidence>
<feature type="compositionally biased region" description="Basic residues" evidence="5">
    <location>
        <begin position="637"/>
        <end position="650"/>
    </location>
</feature>
<gene>
    <name evidence="8" type="ORF">AARE701A_LOCUS20739</name>
</gene>
<evidence type="ECO:0000313" key="8">
    <source>
        <dbReference type="EMBL" id="CAE6224026.1"/>
    </source>
</evidence>
<dbReference type="PANTHER" id="PTHR31973:SF187">
    <property type="entry name" value="MUTATOR TRANSPOSASE MUDRA PROTEIN"/>
    <property type="match status" value="1"/>
</dbReference>
<organism evidence="8 9">
    <name type="scientific">Arabidopsis arenosa</name>
    <name type="common">Sand rock-cress</name>
    <name type="synonym">Cardaminopsis arenosa</name>
    <dbReference type="NCBI Taxonomy" id="38785"/>
    <lineage>
        <taxon>Eukaryota</taxon>
        <taxon>Viridiplantae</taxon>
        <taxon>Streptophyta</taxon>
        <taxon>Embryophyta</taxon>
        <taxon>Tracheophyta</taxon>
        <taxon>Spermatophyta</taxon>
        <taxon>Magnoliopsida</taxon>
        <taxon>eudicotyledons</taxon>
        <taxon>Gunneridae</taxon>
        <taxon>Pentapetalae</taxon>
        <taxon>rosids</taxon>
        <taxon>malvids</taxon>
        <taxon>Brassicales</taxon>
        <taxon>Brassicaceae</taxon>
        <taxon>Camelineae</taxon>
        <taxon>Arabidopsis</taxon>
    </lineage>
</organism>
<dbReference type="InterPro" id="IPR018289">
    <property type="entry name" value="MULE_transposase_dom"/>
</dbReference>
<evidence type="ECO:0000259" key="7">
    <source>
        <dbReference type="PROSITE" id="PS50966"/>
    </source>
</evidence>
<feature type="compositionally biased region" description="Basic residues" evidence="5">
    <location>
        <begin position="58"/>
        <end position="68"/>
    </location>
</feature>
<dbReference type="InterPro" id="IPR001878">
    <property type="entry name" value="Znf_CCHC"/>
</dbReference>
<proteinExistence type="predicted"/>
<feature type="compositionally biased region" description="Polar residues" evidence="5">
    <location>
        <begin position="703"/>
        <end position="727"/>
    </location>
</feature>
<dbReference type="InterPro" id="IPR006564">
    <property type="entry name" value="Znf_PMZ"/>
</dbReference>
<evidence type="ECO:0000256" key="2">
    <source>
        <dbReference type="ARBA" id="ARBA00022771"/>
    </source>
</evidence>
<name>A0A8S2B637_ARAAE</name>
<feature type="compositionally biased region" description="Basic and acidic residues" evidence="5">
    <location>
        <begin position="1"/>
        <end position="12"/>
    </location>
</feature>
<dbReference type="SMART" id="SM00575">
    <property type="entry name" value="ZnF_PMZ"/>
    <property type="match status" value="1"/>
</dbReference>
<dbReference type="GO" id="GO:0008270">
    <property type="term" value="F:zinc ion binding"/>
    <property type="evidence" value="ECO:0007669"/>
    <property type="project" value="UniProtKB-KW"/>
</dbReference>
<keyword evidence="9" id="KW-1185">Reference proteome</keyword>
<dbReference type="GO" id="GO:0003676">
    <property type="term" value="F:nucleic acid binding"/>
    <property type="evidence" value="ECO:0007669"/>
    <property type="project" value="InterPro"/>
</dbReference>
<dbReference type="AlphaFoldDB" id="A0A8S2B637"/>
<dbReference type="Proteomes" id="UP000682877">
    <property type="component" value="Chromosome 8"/>
</dbReference>
<protein>
    <recommendedName>
        <fullName evidence="10">SWIM-type domain-containing protein</fullName>
    </recommendedName>
</protein>
<accession>A0A8S2B637</accession>
<sequence>MSDEPEREKTYEADDVSIDEVSENRSDNSSDSPNINWACGPYIYCAGSGSDEENDARKTRKKKGKKKKKESEEDVFERFDYEVDESVADFADEIKIGRNAIPDSSDEDEDPIVLRDRRIRREKPDKFAIGKAFLTVVEFKEVVLDYALRHGRNVVQKRWEKEKIEFRCGMGGKCKWRVYCSYDNPRQMFVVKTSYLWHSCTPNGKCKILKSPVIGRLFMDKGRLLALKWIQQEYAQQFAHLRGYIEEIRTSNKDSVAFIETYANAAGADVFNRFYVCFHILRTSWAGSCRPIIGLDGTFLKVAVKGVLLTAVGHDANNQIYPIAWAVVQSETADNWHWFVKQIKKDLGLEDGSRFVIISDRSKGLLSAVKSELPNAEHRMCVKHIIENLKKNHAKKDMLKPLVWRLAWSYNPKAFAANLENLKRYDLELYNDVMKEQPHTWSRAFYRIGSCCEDVDNNATESFNSTITKARAKSLIPMLETIRRQGMQRITKRNRKSRNHQGRFSEYVAEILASEKKDADRCTTYRCTHGVFEVYIDGNSDRVEMQKSICSCGKWQLTGIPCEHAYGAMIDAGLDVEDYVSDFYSTEMWRDNYETATSPMRGPKYWMNDSYRLVTAPPEPELPGRKKTTKKSSFQRIKGKHESPKKKKKKHEVEKLGREGRIIHCSSCGESGHNAAGCKKFPKEKVKRKRKAKTTLALDEVGGSSTQGPDTIRLTQPTQSTQLTNDV</sequence>
<evidence type="ECO:0000256" key="3">
    <source>
        <dbReference type="ARBA" id="ARBA00022833"/>
    </source>
</evidence>
<dbReference type="Pfam" id="PF04434">
    <property type="entry name" value="SWIM"/>
    <property type="match status" value="1"/>
</dbReference>
<dbReference type="PROSITE" id="PS50966">
    <property type="entry name" value="ZF_SWIM"/>
    <property type="match status" value="1"/>
</dbReference>
<evidence type="ECO:0000256" key="4">
    <source>
        <dbReference type="PROSITE-ProRule" id="PRU00047"/>
    </source>
</evidence>
<keyword evidence="2 4" id="KW-0863">Zinc-finger</keyword>
<dbReference type="EMBL" id="LR999458">
    <property type="protein sequence ID" value="CAE6224026.1"/>
    <property type="molecule type" value="Genomic_DNA"/>
</dbReference>
<keyword evidence="1" id="KW-0479">Metal-binding</keyword>
<feature type="domain" description="CCHC-type" evidence="6">
    <location>
        <begin position="665"/>
        <end position="680"/>
    </location>
</feature>
<keyword evidence="3" id="KW-0862">Zinc</keyword>
<evidence type="ECO:0000313" key="9">
    <source>
        <dbReference type="Proteomes" id="UP000682877"/>
    </source>
</evidence>
<dbReference type="Pfam" id="PF10551">
    <property type="entry name" value="MULE"/>
    <property type="match status" value="1"/>
</dbReference>
<evidence type="ECO:0008006" key="10">
    <source>
        <dbReference type="Google" id="ProtNLM"/>
    </source>
</evidence>
<dbReference type="PROSITE" id="PS50158">
    <property type="entry name" value="ZF_CCHC"/>
    <property type="match status" value="1"/>
</dbReference>
<dbReference type="PANTHER" id="PTHR31973">
    <property type="entry name" value="POLYPROTEIN, PUTATIVE-RELATED"/>
    <property type="match status" value="1"/>
</dbReference>
<feature type="region of interest" description="Disordered" evidence="5">
    <location>
        <begin position="1"/>
        <end position="71"/>
    </location>
</feature>
<feature type="region of interest" description="Disordered" evidence="5">
    <location>
        <begin position="688"/>
        <end position="727"/>
    </location>
</feature>